<evidence type="ECO:0000313" key="3">
    <source>
        <dbReference type="EMBL" id="CCX05895.1"/>
    </source>
</evidence>
<organism evidence="3 4">
    <name type="scientific">Pyronema omphalodes (strain CBS 100304)</name>
    <name type="common">Pyronema confluens</name>
    <dbReference type="NCBI Taxonomy" id="1076935"/>
    <lineage>
        <taxon>Eukaryota</taxon>
        <taxon>Fungi</taxon>
        <taxon>Dikarya</taxon>
        <taxon>Ascomycota</taxon>
        <taxon>Pezizomycotina</taxon>
        <taxon>Pezizomycetes</taxon>
        <taxon>Pezizales</taxon>
        <taxon>Pyronemataceae</taxon>
        <taxon>Pyronema</taxon>
    </lineage>
</organism>
<sequence>MESSEASQANYATDGDNPPKTSILSIPNEILLQIFEFLEPVQLAPVARVNRRLHELTIPRVYSQYIADTNFISNLPIATKVPKRHAKYVKHLAAWGQHSSADSKFRDYPNVTTVSWDLGPDPIDSTYFTTSTFSTEFLSAVTSLRLELTTSYRGVLYLHHTRPFRWFEDAFGRCKNLRSLSLHPTRYELPPMTEFVPFGGPVAREHELIELIDTLFGDSLEELTFEWCPPFRVSAANFLLDSRLNSKDGFSALKVLRLPFSSRLNLSKQSDPHSLPTRKILYHAYQISLIRPNLKIRNLQLPDDQPSGFCPLIVDFLGLSLDEIVPFFDWIVVTFPSWNRELLFPEPPLHRQPMDVYDLVDTIGSLGIKFGLRHYIHRRHPLNPLKLSFSSDLCTISPTSVTLEMSPPDHIPSHKIAYLDRGDADVWYTWLEANLPYERLEELSIIAPSTVPPARSDEVMHPGSALVEVLVTAVNRMRIKRLQVPLRTGKLIGLANCECLERLEIRGAFVRESEVRELLIELGKKGLREFALHGWIEGDAKNVNAIRETVFEILGEHATVKLELEFIRSPYRSGHDAFRSTY</sequence>
<dbReference type="PROSITE" id="PS50181">
    <property type="entry name" value="FBOX"/>
    <property type="match status" value="1"/>
</dbReference>
<dbReference type="InterPro" id="IPR001810">
    <property type="entry name" value="F-box_dom"/>
</dbReference>
<protein>
    <recommendedName>
        <fullName evidence="2">F-box domain-containing protein</fullName>
    </recommendedName>
</protein>
<evidence type="ECO:0000259" key="2">
    <source>
        <dbReference type="PROSITE" id="PS50181"/>
    </source>
</evidence>
<dbReference type="InterPro" id="IPR036047">
    <property type="entry name" value="F-box-like_dom_sf"/>
</dbReference>
<dbReference type="AlphaFoldDB" id="U4L7A4"/>
<gene>
    <name evidence="3" type="ORF">PCON_05482</name>
</gene>
<proteinExistence type="predicted"/>
<reference evidence="3 4" key="1">
    <citation type="journal article" date="2013" name="PLoS Genet.">
        <title>The genome and development-dependent transcriptomes of Pyronema confluens: a window into fungal evolution.</title>
        <authorList>
            <person name="Traeger S."/>
            <person name="Altegoer F."/>
            <person name="Freitag M."/>
            <person name="Gabaldon T."/>
            <person name="Kempken F."/>
            <person name="Kumar A."/>
            <person name="Marcet-Houben M."/>
            <person name="Poggeler S."/>
            <person name="Stajich J.E."/>
            <person name="Nowrousian M."/>
        </authorList>
    </citation>
    <scope>NUCLEOTIDE SEQUENCE [LARGE SCALE GENOMIC DNA]</scope>
    <source>
        <strain evidence="4">CBS 100304</strain>
        <tissue evidence="3">Vegetative mycelium</tissue>
    </source>
</reference>
<evidence type="ECO:0000313" key="4">
    <source>
        <dbReference type="Proteomes" id="UP000018144"/>
    </source>
</evidence>
<dbReference type="EMBL" id="HF935275">
    <property type="protein sequence ID" value="CCX05895.1"/>
    <property type="molecule type" value="Genomic_DNA"/>
</dbReference>
<dbReference type="SUPFAM" id="SSF81383">
    <property type="entry name" value="F-box domain"/>
    <property type="match status" value="1"/>
</dbReference>
<dbReference type="Gene3D" id="1.20.1280.50">
    <property type="match status" value="1"/>
</dbReference>
<dbReference type="CDD" id="cd09917">
    <property type="entry name" value="F-box_SF"/>
    <property type="match status" value="1"/>
</dbReference>
<dbReference type="Proteomes" id="UP000018144">
    <property type="component" value="Unassembled WGS sequence"/>
</dbReference>
<dbReference type="OrthoDB" id="2522477at2759"/>
<dbReference type="Pfam" id="PF12937">
    <property type="entry name" value="F-box-like"/>
    <property type="match status" value="1"/>
</dbReference>
<keyword evidence="4" id="KW-1185">Reference proteome</keyword>
<feature type="compositionally biased region" description="Polar residues" evidence="1">
    <location>
        <begin position="1"/>
        <end position="11"/>
    </location>
</feature>
<name>U4L7A4_PYROM</name>
<evidence type="ECO:0000256" key="1">
    <source>
        <dbReference type="SAM" id="MobiDB-lite"/>
    </source>
</evidence>
<feature type="region of interest" description="Disordered" evidence="1">
    <location>
        <begin position="1"/>
        <end position="20"/>
    </location>
</feature>
<accession>U4L7A4</accession>
<feature type="domain" description="F-box" evidence="2">
    <location>
        <begin position="20"/>
        <end position="65"/>
    </location>
</feature>